<evidence type="ECO:0000256" key="2">
    <source>
        <dbReference type="ARBA" id="ARBA00012925"/>
    </source>
</evidence>
<feature type="domain" description="Alpha-carbonic anhydrase" evidence="8">
    <location>
        <begin position="24"/>
        <end position="282"/>
    </location>
</feature>
<comment type="catalytic activity">
    <reaction evidence="6">
        <text>hydrogencarbonate + H(+) = CO2 + H2O</text>
        <dbReference type="Rhea" id="RHEA:10748"/>
        <dbReference type="ChEBI" id="CHEBI:15377"/>
        <dbReference type="ChEBI" id="CHEBI:15378"/>
        <dbReference type="ChEBI" id="CHEBI:16526"/>
        <dbReference type="ChEBI" id="CHEBI:17544"/>
        <dbReference type="EC" id="4.2.1.1"/>
    </reaction>
</comment>
<dbReference type="PANTHER" id="PTHR18952">
    <property type="entry name" value="CARBONIC ANHYDRASE"/>
    <property type="match status" value="1"/>
</dbReference>
<evidence type="ECO:0000256" key="1">
    <source>
        <dbReference type="ARBA" id="ARBA00010718"/>
    </source>
</evidence>
<keyword evidence="3" id="KW-0479">Metal-binding</keyword>
<gene>
    <name evidence="9" type="ORF">R5R35_014226</name>
</gene>
<protein>
    <recommendedName>
        <fullName evidence="2">carbonic anhydrase</fullName>
        <ecNumber evidence="2">4.2.1.1</ecNumber>
    </recommendedName>
</protein>
<dbReference type="EMBL" id="JAZDUA010000085">
    <property type="protein sequence ID" value="KAK7868917.1"/>
    <property type="molecule type" value="Genomic_DNA"/>
</dbReference>
<evidence type="ECO:0000256" key="7">
    <source>
        <dbReference type="SAM" id="SignalP"/>
    </source>
</evidence>
<keyword evidence="7" id="KW-0732">Signal</keyword>
<dbReference type="SUPFAM" id="SSF51069">
    <property type="entry name" value="Carbonic anhydrase"/>
    <property type="match status" value="1"/>
</dbReference>
<accession>A0AAN9ZAH6</accession>
<dbReference type="InterPro" id="IPR036398">
    <property type="entry name" value="CA_dom_sf"/>
</dbReference>
<evidence type="ECO:0000256" key="5">
    <source>
        <dbReference type="ARBA" id="ARBA00023239"/>
    </source>
</evidence>
<sequence>MQFWLISLYGVGVLLGFSSAAEIYPWANMDPSEWSDNYPECGGQKQSPIFLDKVNSTMKPSDPDTTYEIKFENIEKKGNVTAVNNGFNMVFNYTYSSESERPRITTKYNGTSNTYYVFSTSFNWPGEHKKKFKWSLLELHIFGKNDKGDEVIFAYLFATYVGAYCIRFPCEASCIDDDNISLERETKVALSIPKAGDVVNYEDSLGHLLPKNRQCGYFFYEGSYTIPPCKEGVLWFVYKRIICIEEETMKAVKSMEDAYNEPILSNNRPRLDRNGRRIIYFRCDIED</sequence>
<proteinExistence type="inferred from homology"/>
<feature type="chain" id="PRO_5042922389" description="carbonic anhydrase" evidence="7">
    <location>
        <begin position="21"/>
        <end position="287"/>
    </location>
</feature>
<dbReference type="Proteomes" id="UP001378592">
    <property type="component" value="Unassembled WGS sequence"/>
</dbReference>
<dbReference type="SMART" id="SM01057">
    <property type="entry name" value="Carb_anhydrase"/>
    <property type="match status" value="1"/>
</dbReference>
<dbReference type="InterPro" id="IPR001148">
    <property type="entry name" value="CA_dom"/>
</dbReference>
<dbReference type="Pfam" id="PF00194">
    <property type="entry name" value="Carb_anhydrase"/>
    <property type="match status" value="1"/>
</dbReference>
<evidence type="ECO:0000259" key="8">
    <source>
        <dbReference type="PROSITE" id="PS51144"/>
    </source>
</evidence>
<keyword evidence="5" id="KW-0456">Lyase</keyword>
<dbReference type="GO" id="GO:0008270">
    <property type="term" value="F:zinc ion binding"/>
    <property type="evidence" value="ECO:0007669"/>
    <property type="project" value="InterPro"/>
</dbReference>
<dbReference type="PROSITE" id="PS51144">
    <property type="entry name" value="ALPHA_CA_2"/>
    <property type="match status" value="1"/>
</dbReference>
<feature type="signal peptide" evidence="7">
    <location>
        <begin position="1"/>
        <end position="20"/>
    </location>
</feature>
<comment type="caution">
    <text evidence="9">The sequence shown here is derived from an EMBL/GenBank/DDBJ whole genome shotgun (WGS) entry which is preliminary data.</text>
</comment>
<reference evidence="9 10" key="1">
    <citation type="submission" date="2024-03" db="EMBL/GenBank/DDBJ databases">
        <title>The genome assembly and annotation of the cricket Gryllus longicercus Weissman &amp; Gray.</title>
        <authorList>
            <person name="Szrajer S."/>
            <person name="Gray D."/>
            <person name="Ylla G."/>
        </authorList>
    </citation>
    <scope>NUCLEOTIDE SEQUENCE [LARGE SCALE GENOMIC DNA]</scope>
    <source>
        <strain evidence="9">DAG 2021-001</strain>
        <tissue evidence="9">Whole body minus gut</tissue>
    </source>
</reference>
<evidence type="ECO:0000256" key="4">
    <source>
        <dbReference type="ARBA" id="ARBA00022833"/>
    </source>
</evidence>
<evidence type="ECO:0000313" key="9">
    <source>
        <dbReference type="EMBL" id="KAK7868917.1"/>
    </source>
</evidence>
<keyword evidence="4" id="KW-0862">Zinc</keyword>
<dbReference type="PANTHER" id="PTHR18952:SF265">
    <property type="entry name" value="CARBONIC ANHYDRASE"/>
    <property type="match status" value="1"/>
</dbReference>
<dbReference type="GO" id="GO:0004089">
    <property type="term" value="F:carbonate dehydratase activity"/>
    <property type="evidence" value="ECO:0007669"/>
    <property type="project" value="UniProtKB-EC"/>
</dbReference>
<evidence type="ECO:0000313" key="10">
    <source>
        <dbReference type="Proteomes" id="UP001378592"/>
    </source>
</evidence>
<dbReference type="InterPro" id="IPR023561">
    <property type="entry name" value="Carbonic_anhydrase_a-class"/>
</dbReference>
<name>A0AAN9ZAH6_9ORTH</name>
<organism evidence="9 10">
    <name type="scientific">Gryllus longicercus</name>
    <dbReference type="NCBI Taxonomy" id="2509291"/>
    <lineage>
        <taxon>Eukaryota</taxon>
        <taxon>Metazoa</taxon>
        <taxon>Ecdysozoa</taxon>
        <taxon>Arthropoda</taxon>
        <taxon>Hexapoda</taxon>
        <taxon>Insecta</taxon>
        <taxon>Pterygota</taxon>
        <taxon>Neoptera</taxon>
        <taxon>Polyneoptera</taxon>
        <taxon>Orthoptera</taxon>
        <taxon>Ensifera</taxon>
        <taxon>Gryllidea</taxon>
        <taxon>Grylloidea</taxon>
        <taxon>Gryllidae</taxon>
        <taxon>Gryllinae</taxon>
        <taxon>Gryllus</taxon>
    </lineage>
</organism>
<evidence type="ECO:0000256" key="3">
    <source>
        <dbReference type="ARBA" id="ARBA00022723"/>
    </source>
</evidence>
<evidence type="ECO:0000256" key="6">
    <source>
        <dbReference type="ARBA" id="ARBA00048348"/>
    </source>
</evidence>
<comment type="similarity">
    <text evidence="1">Belongs to the alpha-carbonic anhydrase family.</text>
</comment>
<dbReference type="EC" id="4.2.1.1" evidence="2"/>
<keyword evidence="10" id="KW-1185">Reference proteome</keyword>
<dbReference type="Gene3D" id="3.10.200.10">
    <property type="entry name" value="Alpha carbonic anhydrase"/>
    <property type="match status" value="1"/>
</dbReference>
<dbReference type="AlphaFoldDB" id="A0AAN9ZAH6"/>